<evidence type="ECO:0000256" key="1">
    <source>
        <dbReference type="SAM" id="Phobius"/>
    </source>
</evidence>
<dbReference type="EMBL" id="REGN01000359">
    <property type="protein sequence ID" value="RNA42515.1"/>
    <property type="molecule type" value="Genomic_DNA"/>
</dbReference>
<feature type="transmembrane region" description="Helical" evidence="1">
    <location>
        <begin position="107"/>
        <end position="131"/>
    </location>
</feature>
<dbReference type="Proteomes" id="UP000276133">
    <property type="component" value="Unassembled WGS sequence"/>
</dbReference>
<organism evidence="2 3">
    <name type="scientific">Brachionus plicatilis</name>
    <name type="common">Marine rotifer</name>
    <name type="synonym">Brachionus muelleri</name>
    <dbReference type="NCBI Taxonomy" id="10195"/>
    <lineage>
        <taxon>Eukaryota</taxon>
        <taxon>Metazoa</taxon>
        <taxon>Spiralia</taxon>
        <taxon>Gnathifera</taxon>
        <taxon>Rotifera</taxon>
        <taxon>Eurotatoria</taxon>
        <taxon>Monogononta</taxon>
        <taxon>Pseudotrocha</taxon>
        <taxon>Ploima</taxon>
        <taxon>Brachionidae</taxon>
        <taxon>Brachionus</taxon>
    </lineage>
</organism>
<protein>
    <submittedName>
        <fullName evidence="2">Uncharacterized protein</fullName>
    </submittedName>
</protein>
<keyword evidence="1" id="KW-0812">Transmembrane</keyword>
<reference evidence="2 3" key="1">
    <citation type="journal article" date="2018" name="Sci. Rep.">
        <title>Genomic signatures of local adaptation to the degree of environmental predictability in rotifers.</title>
        <authorList>
            <person name="Franch-Gras L."/>
            <person name="Hahn C."/>
            <person name="Garcia-Roger E.M."/>
            <person name="Carmona M.J."/>
            <person name="Serra M."/>
            <person name="Gomez A."/>
        </authorList>
    </citation>
    <scope>NUCLEOTIDE SEQUENCE [LARGE SCALE GENOMIC DNA]</scope>
    <source>
        <strain evidence="2">HYR1</strain>
    </source>
</reference>
<feature type="transmembrane region" description="Helical" evidence="1">
    <location>
        <begin position="76"/>
        <end position="95"/>
    </location>
</feature>
<keyword evidence="1" id="KW-1133">Transmembrane helix</keyword>
<dbReference type="AlphaFoldDB" id="A0A3M7T3J4"/>
<keyword evidence="3" id="KW-1185">Reference proteome</keyword>
<evidence type="ECO:0000313" key="2">
    <source>
        <dbReference type="EMBL" id="RNA42515.1"/>
    </source>
</evidence>
<proteinExistence type="predicted"/>
<accession>A0A3M7T3J4</accession>
<keyword evidence="1" id="KW-0472">Membrane</keyword>
<sequence>MSLVNNKSTLDKSAYIKDEVAFRKKNAQRTPFFDGDINFFNFPTLCVKICFLVVMSRFLVVIILDPRFINTFNLNFNYAMDIFFYSCSSFINFVIRFFCSKLIIGEFFVSRVVAGYITLLIIKLVILKFFCEMVRFLPEIKKRTTESK</sequence>
<comment type="caution">
    <text evidence="2">The sequence shown here is derived from an EMBL/GenBank/DDBJ whole genome shotgun (WGS) entry which is preliminary data.</text>
</comment>
<gene>
    <name evidence="2" type="ORF">BpHYR1_032738</name>
</gene>
<evidence type="ECO:0000313" key="3">
    <source>
        <dbReference type="Proteomes" id="UP000276133"/>
    </source>
</evidence>
<name>A0A3M7T3J4_BRAPC</name>
<feature type="transmembrane region" description="Helical" evidence="1">
    <location>
        <begin position="42"/>
        <end position="64"/>
    </location>
</feature>